<dbReference type="HOGENOM" id="CLU_1642118_0_0_6"/>
<evidence type="ECO:0000313" key="3">
    <source>
        <dbReference type="Proteomes" id="UP000006743"/>
    </source>
</evidence>
<keyword evidence="1" id="KW-0472">Membrane</keyword>
<dbReference type="Proteomes" id="UP000006743">
    <property type="component" value="Chromosome"/>
</dbReference>
<dbReference type="KEGG" id="hap:HAPS_0563"/>
<keyword evidence="3" id="KW-1185">Reference proteome</keyword>
<name>B8F4G5_GLAP5</name>
<protein>
    <submittedName>
        <fullName evidence="2">Uncharacterized protein</fullName>
    </submittedName>
</protein>
<dbReference type="Gene3D" id="1.20.5.2280">
    <property type="match status" value="1"/>
</dbReference>
<gene>
    <name evidence="2" type="ordered locus">HAPS_0563</name>
</gene>
<keyword evidence="1" id="KW-1133">Transmembrane helix</keyword>
<dbReference type="STRING" id="557723.HAPS_0563"/>
<dbReference type="RefSeq" id="WP_012621797.1">
    <property type="nucleotide sequence ID" value="NC_011852.1"/>
</dbReference>
<accession>B8F4G5</accession>
<evidence type="ECO:0000256" key="1">
    <source>
        <dbReference type="SAM" id="Phobius"/>
    </source>
</evidence>
<dbReference type="AlphaFoldDB" id="B8F4G5"/>
<dbReference type="EMBL" id="CP001321">
    <property type="protein sequence ID" value="ACL32217.1"/>
    <property type="molecule type" value="Genomic_DNA"/>
</dbReference>
<feature type="transmembrane region" description="Helical" evidence="1">
    <location>
        <begin position="64"/>
        <end position="87"/>
    </location>
</feature>
<proteinExistence type="predicted"/>
<keyword evidence="1" id="KW-0812">Transmembrane</keyword>
<evidence type="ECO:0000313" key="2">
    <source>
        <dbReference type="EMBL" id="ACL32217.1"/>
    </source>
</evidence>
<organism evidence="2 3">
    <name type="scientific">Glaesserella parasuis serovar 5 (strain SH0165)</name>
    <name type="common">Haemophilus parasuis</name>
    <dbReference type="NCBI Taxonomy" id="557723"/>
    <lineage>
        <taxon>Bacteria</taxon>
        <taxon>Pseudomonadati</taxon>
        <taxon>Pseudomonadota</taxon>
        <taxon>Gammaproteobacteria</taxon>
        <taxon>Pasteurellales</taxon>
        <taxon>Pasteurellaceae</taxon>
        <taxon>Glaesserella</taxon>
    </lineage>
</organism>
<reference evidence="2 3" key="1">
    <citation type="journal article" date="2009" name="J. Bacteriol.">
        <title>Complete genome sequence of Haemophilus parasuis SH0165.</title>
        <authorList>
            <person name="Yue M."/>
            <person name="Yang F."/>
            <person name="Yang J."/>
            <person name="Bei W."/>
            <person name="Cai X."/>
            <person name="Chen L."/>
            <person name="Dong J."/>
            <person name="Zhou R."/>
            <person name="Jin M."/>
            <person name="Jin Q."/>
            <person name="Chen H."/>
        </authorList>
    </citation>
    <scope>NUCLEOTIDE SEQUENCE [LARGE SCALE GENOMIC DNA]</scope>
    <source>
        <strain evidence="2 3">SH0165</strain>
    </source>
</reference>
<sequence length="158" mass="18047">MNNLITPRVNNTISATMINQQPINQMEIIMQDYTFRVSSLEDKVNSIEKDVNTIKSNYLTKGEFFKVGGIALISLIITAGSALWVVFTNLDSKIGSWADKNEQRFQQIESKMHVLDVRLTKVEIKIDELDKKLGVIDNKFDNLTDKIDTLIQQKQVKN</sequence>